<dbReference type="Gene3D" id="3.40.50.10540">
    <property type="entry name" value="Crotonobetainyl-coa:carnitine coa-transferase, domain 1"/>
    <property type="match status" value="1"/>
</dbReference>
<organism evidence="6 7">
    <name type="scientific">Alteripontixanthobacter maritimus</name>
    <dbReference type="NCBI Taxonomy" id="2161824"/>
    <lineage>
        <taxon>Bacteria</taxon>
        <taxon>Pseudomonadati</taxon>
        <taxon>Pseudomonadota</taxon>
        <taxon>Alphaproteobacteria</taxon>
        <taxon>Sphingomonadales</taxon>
        <taxon>Erythrobacteraceae</taxon>
        <taxon>Alteripontixanthobacter</taxon>
    </lineage>
</organism>
<evidence type="ECO:0000313" key="6">
    <source>
        <dbReference type="EMBL" id="RDC58864.1"/>
    </source>
</evidence>
<dbReference type="Gene3D" id="3.40.47.10">
    <property type="match status" value="1"/>
</dbReference>
<dbReference type="Gene3D" id="3.30.1540.10">
    <property type="entry name" value="formyl-coa transferase, domain 3"/>
    <property type="match status" value="1"/>
</dbReference>
<evidence type="ECO:0000256" key="2">
    <source>
        <dbReference type="ARBA" id="ARBA00022679"/>
    </source>
</evidence>
<dbReference type="InterPro" id="IPR044855">
    <property type="entry name" value="CoA-Trfase_III_dom3_sf"/>
</dbReference>
<dbReference type="InterPro" id="IPR016039">
    <property type="entry name" value="Thiolase-like"/>
</dbReference>
<dbReference type="GO" id="GO:0016747">
    <property type="term" value="F:acyltransferase activity, transferring groups other than amino-acyl groups"/>
    <property type="evidence" value="ECO:0007669"/>
    <property type="project" value="InterPro"/>
</dbReference>
<sequence length="480" mass="51595">MLVELSAATGQLITNIPNGSFLDHEKTGGQTRRHDHLAYHGLARRASGDGFYRQRRASGYPLMTGPAEWGADTAPPVNQVLPAWDFITGAYSAFALMAALRHRDATGGGGEVRVPLGDVMMGTVANSGAMAEMLYRGDDRQRLGNAIWGAFGTDFRSRDNIRFMVAALTHKQWAATIAAFDIADGVAAIEASEGVSFARSDHNRFTHREALFALVQDRASKMDYANIAQALGKAGATFERYRTMHEASTDPELVANNPLFGPPPPIPAGSPIPPRPPSPTYPRRIVVTPKPRLTTASIAKKCSPNGWGYPPARSARWSTQEPWPFRQETDMTALRRAAICTPLRTPVGKFLGTLAPLEAGALGAIIIKALVERSGVDPERVDDVIFSQGYGSGEAPAIGRWSWLAAGMPISVPGYQLDRRCGSGLQAVVNAAMMVQTGAADCVLAGGVESMSNVEHYTTKARHGARMGDMALWDRLTRGG</sequence>
<evidence type="ECO:0000313" key="7">
    <source>
        <dbReference type="Proteomes" id="UP000253727"/>
    </source>
</evidence>
<evidence type="ECO:0000256" key="3">
    <source>
        <dbReference type="ARBA" id="ARBA00023315"/>
    </source>
</evidence>
<keyword evidence="6" id="KW-0413">Isomerase</keyword>
<protein>
    <submittedName>
        <fullName evidence="6">2-methylfumaryl-CoA isomerase</fullName>
        <ecNumber evidence="6">5.4.1.3</ecNumber>
    </submittedName>
</protein>
<evidence type="ECO:0000259" key="5">
    <source>
        <dbReference type="Pfam" id="PF00108"/>
    </source>
</evidence>
<dbReference type="PANTHER" id="PTHR18919">
    <property type="entry name" value="ACETYL-COA C-ACYLTRANSFERASE"/>
    <property type="match status" value="1"/>
</dbReference>
<feature type="compositionally biased region" description="Pro residues" evidence="4">
    <location>
        <begin position="262"/>
        <end position="280"/>
    </location>
</feature>
<dbReference type="GO" id="GO:0016853">
    <property type="term" value="F:isomerase activity"/>
    <property type="evidence" value="ECO:0007669"/>
    <property type="project" value="UniProtKB-KW"/>
</dbReference>
<evidence type="ECO:0000256" key="4">
    <source>
        <dbReference type="SAM" id="MobiDB-lite"/>
    </source>
</evidence>
<comment type="similarity">
    <text evidence="1">Belongs to the thiolase-like superfamily. Thiolase family.</text>
</comment>
<dbReference type="Proteomes" id="UP000253727">
    <property type="component" value="Unassembled WGS sequence"/>
</dbReference>
<dbReference type="InterPro" id="IPR023606">
    <property type="entry name" value="CoA-Trfase_III_dom_1_sf"/>
</dbReference>
<proteinExistence type="inferred from homology"/>
<dbReference type="InterPro" id="IPR020616">
    <property type="entry name" value="Thiolase_N"/>
</dbReference>
<feature type="region of interest" description="Disordered" evidence="4">
    <location>
        <begin position="262"/>
        <end position="282"/>
    </location>
</feature>
<reference evidence="6 7" key="1">
    <citation type="submission" date="2018-04" db="EMBL/GenBank/DDBJ databases">
        <title>Altererythrobacter sp. HME9302 genome sequencing and assembly.</title>
        <authorList>
            <person name="Kang H."/>
            <person name="Kim H."/>
            <person name="Joh K."/>
        </authorList>
    </citation>
    <scope>NUCLEOTIDE SEQUENCE [LARGE SCALE GENOMIC DNA]</scope>
    <source>
        <strain evidence="6 7">HME9302</strain>
    </source>
</reference>
<comment type="caution">
    <text evidence="6">The sequence shown here is derived from an EMBL/GenBank/DDBJ whole genome shotgun (WGS) entry which is preliminary data.</text>
</comment>
<dbReference type="Pfam" id="PF02515">
    <property type="entry name" value="CoA_transf_3"/>
    <property type="match status" value="1"/>
</dbReference>
<dbReference type="AlphaFoldDB" id="A0A369Q272"/>
<keyword evidence="7" id="KW-1185">Reference proteome</keyword>
<dbReference type="PANTHER" id="PTHR18919:SF107">
    <property type="entry name" value="ACETYL-COA ACETYLTRANSFERASE, CYTOSOLIC"/>
    <property type="match status" value="1"/>
</dbReference>
<dbReference type="SUPFAM" id="SSF53901">
    <property type="entry name" value="Thiolase-like"/>
    <property type="match status" value="1"/>
</dbReference>
<name>A0A369Q272_9SPHN</name>
<evidence type="ECO:0000256" key="1">
    <source>
        <dbReference type="ARBA" id="ARBA00010982"/>
    </source>
</evidence>
<keyword evidence="3" id="KW-0012">Acyltransferase</keyword>
<dbReference type="SUPFAM" id="SSF89796">
    <property type="entry name" value="CoA-transferase family III (CaiB/BaiF)"/>
    <property type="match status" value="1"/>
</dbReference>
<keyword evidence="2" id="KW-0808">Transferase</keyword>
<dbReference type="InterPro" id="IPR003673">
    <property type="entry name" value="CoA-Trfase_fam_III"/>
</dbReference>
<dbReference type="EC" id="5.4.1.3" evidence="6"/>
<accession>A0A369Q272</accession>
<dbReference type="Pfam" id="PF00108">
    <property type="entry name" value="Thiolase_N"/>
    <property type="match status" value="1"/>
</dbReference>
<dbReference type="EMBL" id="QBKA01000002">
    <property type="protein sequence ID" value="RDC58864.1"/>
    <property type="molecule type" value="Genomic_DNA"/>
</dbReference>
<gene>
    <name evidence="6" type="ORF">HME9302_00039</name>
</gene>
<feature type="domain" description="Thiolase N-terminal" evidence="5">
    <location>
        <begin position="339"/>
        <end position="476"/>
    </location>
</feature>